<sequence length="156" mass="17818">MIDALSSVLSPRFGAPASEERPGRFTIHDLVAEFGITARTLRFYEEKGLLTPERRGLERLYSRRDRARLKLVLMGKSVGFSLEEVRDMLDLYDLGDGQATQLTVALTRFEDKLLELEARRRDIDRAHAELSHARDIVRARLAALAEPEPPRHARPR</sequence>
<dbReference type="InterPro" id="IPR000551">
    <property type="entry name" value="MerR-type_HTH_dom"/>
</dbReference>
<keyword evidence="5" id="KW-1185">Reference proteome</keyword>
<dbReference type="SUPFAM" id="SSF46955">
    <property type="entry name" value="Putative DNA-binding domain"/>
    <property type="match status" value="1"/>
</dbReference>
<protein>
    <submittedName>
        <fullName evidence="4">DNA-binding transcriptional MerR regulator</fullName>
    </submittedName>
</protein>
<gene>
    <name evidence="4" type="ORF">QO011_005541</name>
</gene>
<dbReference type="CDD" id="cd04776">
    <property type="entry name" value="HTH_GnyR"/>
    <property type="match status" value="1"/>
</dbReference>
<dbReference type="InterPro" id="IPR009061">
    <property type="entry name" value="DNA-bd_dom_put_sf"/>
</dbReference>
<dbReference type="PROSITE" id="PS50937">
    <property type="entry name" value="HTH_MERR_2"/>
    <property type="match status" value="1"/>
</dbReference>
<dbReference type="Proteomes" id="UP001242480">
    <property type="component" value="Unassembled WGS sequence"/>
</dbReference>
<evidence type="ECO:0000256" key="1">
    <source>
        <dbReference type="ARBA" id="ARBA00023125"/>
    </source>
</evidence>
<dbReference type="PANTHER" id="PTHR30204">
    <property type="entry name" value="REDOX-CYCLING DRUG-SENSING TRANSCRIPTIONAL ACTIVATOR SOXR"/>
    <property type="match status" value="1"/>
</dbReference>
<dbReference type="SMART" id="SM00422">
    <property type="entry name" value="HTH_MERR"/>
    <property type="match status" value="1"/>
</dbReference>
<feature type="domain" description="HTH merR-type" evidence="3">
    <location>
        <begin position="35"/>
        <end position="91"/>
    </location>
</feature>
<organism evidence="4 5">
    <name type="scientific">Labrys wisconsinensis</name>
    <dbReference type="NCBI Taxonomy" id="425677"/>
    <lineage>
        <taxon>Bacteria</taxon>
        <taxon>Pseudomonadati</taxon>
        <taxon>Pseudomonadota</taxon>
        <taxon>Alphaproteobacteria</taxon>
        <taxon>Hyphomicrobiales</taxon>
        <taxon>Xanthobacteraceae</taxon>
        <taxon>Labrys</taxon>
    </lineage>
</organism>
<dbReference type="InterPro" id="IPR047057">
    <property type="entry name" value="MerR_fam"/>
</dbReference>
<dbReference type="EMBL" id="JAUSVX010000012">
    <property type="protein sequence ID" value="MDQ0472512.1"/>
    <property type="molecule type" value="Genomic_DNA"/>
</dbReference>
<dbReference type="RefSeq" id="WP_370882014.1">
    <property type="nucleotide sequence ID" value="NZ_JAUSVX010000012.1"/>
</dbReference>
<dbReference type="PANTHER" id="PTHR30204:SF58">
    <property type="entry name" value="HTH-TYPE TRANSCRIPTIONAL REGULATOR YFMP"/>
    <property type="match status" value="1"/>
</dbReference>
<accession>A0ABU0JE02</accession>
<evidence type="ECO:0000313" key="4">
    <source>
        <dbReference type="EMBL" id="MDQ0472512.1"/>
    </source>
</evidence>
<evidence type="ECO:0000259" key="3">
    <source>
        <dbReference type="PROSITE" id="PS50937"/>
    </source>
</evidence>
<evidence type="ECO:0000313" key="5">
    <source>
        <dbReference type="Proteomes" id="UP001242480"/>
    </source>
</evidence>
<evidence type="ECO:0000256" key="2">
    <source>
        <dbReference type="SAM" id="Coils"/>
    </source>
</evidence>
<keyword evidence="2" id="KW-0175">Coiled coil</keyword>
<dbReference type="Gene3D" id="1.10.1660.10">
    <property type="match status" value="1"/>
</dbReference>
<reference evidence="4 5" key="1">
    <citation type="submission" date="2023-07" db="EMBL/GenBank/DDBJ databases">
        <title>Genomic Encyclopedia of Type Strains, Phase IV (KMG-IV): sequencing the most valuable type-strain genomes for metagenomic binning, comparative biology and taxonomic classification.</title>
        <authorList>
            <person name="Goeker M."/>
        </authorList>
    </citation>
    <scope>NUCLEOTIDE SEQUENCE [LARGE SCALE GENOMIC DNA]</scope>
    <source>
        <strain evidence="4 5">DSM 19619</strain>
    </source>
</reference>
<comment type="caution">
    <text evidence="4">The sequence shown here is derived from an EMBL/GenBank/DDBJ whole genome shotgun (WGS) entry which is preliminary data.</text>
</comment>
<proteinExistence type="predicted"/>
<name>A0ABU0JE02_9HYPH</name>
<dbReference type="GO" id="GO:0003677">
    <property type="term" value="F:DNA binding"/>
    <property type="evidence" value="ECO:0007669"/>
    <property type="project" value="UniProtKB-KW"/>
</dbReference>
<feature type="coiled-coil region" evidence="2">
    <location>
        <begin position="99"/>
        <end position="126"/>
    </location>
</feature>
<dbReference type="Pfam" id="PF13411">
    <property type="entry name" value="MerR_1"/>
    <property type="match status" value="1"/>
</dbReference>
<keyword evidence="1 4" id="KW-0238">DNA-binding</keyword>